<feature type="region of interest" description="Disordered" evidence="4">
    <location>
        <begin position="1"/>
        <end position="27"/>
    </location>
</feature>
<evidence type="ECO:0000256" key="4">
    <source>
        <dbReference type="SAM" id="MobiDB-lite"/>
    </source>
</evidence>
<dbReference type="Proteomes" id="UP000185511">
    <property type="component" value="Chromosome"/>
</dbReference>
<evidence type="ECO:0000313" key="6">
    <source>
        <dbReference type="EMBL" id="APU14165.1"/>
    </source>
</evidence>
<evidence type="ECO:0000256" key="1">
    <source>
        <dbReference type="ARBA" id="ARBA00022679"/>
    </source>
</evidence>
<dbReference type="InterPro" id="IPR036890">
    <property type="entry name" value="HATPase_C_sf"/>
</dbReference>
<feature type="compositionally biased region" description="Low complexity" evidence="4">
    <location>
        <begin position="10"/>
        <end position="27"/>
    </location>
</feature>
<dbReference type="Pfam" id="PF01590">
    <property type="entry name" value="GAF"/>
    <property type="match status" value="1"/>
</dbReference>
<dbReference type="InterPro" id="IPR003594">
    <property type="entry name" value="HATPase_dom"/>
</dbReference>
<gene>
    <name evidence="6" type="ORF">UA74_10510</name>
</gene>
<dbReference type="InterPro" id="IPR003018">
    <property type="entry name" value="GAF"/>
</dbReference>
<dbReference type="RefSeq" id="WP_075743651.1">
    <property type="nucleotide sequence ID" value="NZ_CP016076.1"/>
</dbReference>
<name>A0AAC9PRL5_9PSEU</name>
<dbReference type="SUPFAM" id="SSF55781">
    <property type="entry name" value="GAF domain-like"/>
    <property type="match status" value="2"/>
</dbReference>
<reference evidence="7" key="1">
    <citation type="submission" date="2016-06" db="EMBL/GenBank/DDBJ databases">
        <title>Complete genome sequence of Actinoalloteichus fjordicus DSM 46855 (=ADI127-17), type strain of the new species Actinoalloteichus fjordicus.</title>
        <authorList>
            <person name="Ruckert C."/>
            <person name="Nouioui I."/>
            <person name="Willmese J."/>
            <person name="van Wezel G."/>
            <person name="Klenk H.-P."/>
            <person name="Kalinowski J."/>
            <person name="Zotchev S.B."/>
        </authorList>
    </citation>
    <scope>NUCLEOTIDE SEQUENCE [LARGE SCALE GENOMIC DNA]</scope>
    <source>
        <strain evidence="7">ADI127-7</strain>
    </source>
</reference>
<dbReference type="CDD" id="cd16917">
    <property type="entry name" value="HATPase_UhpB-NarQ-NarX-like"/>
    <property type="match status" value="1"/>
</dbReference>
<feature type="domain" description="GAF" evidence="5">
    <location>
        <begin position="44"/>
        <end position="175"/>
    </location>
</feature>
<dbReference type="SMART" id="SM00065">
    <property type="entry name" value="GAF"/>
    <property type="match status" value="1"/>
</dbReference>
<evidence type="ECO:0000313" key="7">
    <source>
        <dbReference type="Proteomes" id="UP000185511"/>
    </source>
</evidence>
<keyword evidence="2 6" id="KW-0418">Kinase</keyword>
<dbReference type="InterPro" id="IPR029016">
    <property type="entry name" value="GAF-like_dom_sf"/>
</dbReference>
<dbReference type="Gene3D" id="1.20.5.1930">
    <property type="match status" value="1"/>
</dbReference>
<organism evidence="6 7">
    <name type="scientific">Actinoalloteichus fjordicus</name>
    <dbReference type="NCBI Taxonomy" id="1612552"/>
    <lineage>
        <taxon>Bacteria</taxon>
        <taxon>Bacillati</taxon>
        <taxon>Actinomycetota</taxon>
        <taxon>Actinomycetes</taxon>
        <taxon>Pseudonocardiales</taxon>
        <taxon>Pseudonocardiaceae</taxon>
        <taxon>Actinoalloteichus</taxon>
    </lineage>
</organism>
<dbReference type="EMBL" id="CP016076">
    <property type="protein sequence ID" value="APU14165.1"/>
    <property type="molecule type" value="Genomic_DNA"/>
</dbReference>
<proteinExistence type="predicted"/>
<dbReference type="KEGG" id="acad:UA74_10510"/>
<dbReference type="GO" id="GO:0000155">
    <property type="term" value="F:phosphorelay sensor kinase activity"/>
    <property type="evidence" value="ECO:0007669"/>
    <property type="project" value="InterPro"/>
</dbReference>
<keyword evidence="3" id="KW-0902">Two-component regulatory system</keyword>
<dbReference type="PANTHER" id="PTHR24421:SF56">
    <property type="entry name" value="OXYGEN SENSOR HISTIDINE KINASE RESPONSE REGULATOR DOST"/>
    <property type="match status" value="1"/>
</dbReference>
<dbReference type="InterPro" id="IPR011712">
    <property type="entry name" value="Sig_transdc_His_kin_sub3_dim/P"/>
</dbReference>
<keyword evidence="7" id="KW-1185">Reference proteome</keyword>
<dbReference type="AlphaFoldDB" id="A0AAC9PRL5"/>
<dbReference type="GO" id="GO:0016020">
    <property type="term" value="C:membrane"/>
    <property type="evidence" value="ECO:0007669"/>
    <property type="project" value="InterPro"/>
</dbReference>
<dbReference type="PANTHER" id="PTHR24421">
    <property type="entry name" value="NITRATE/NITRITE SENSOR PROTEIN NARX-RELATED"/>
    <property type="match status" value="1"/>
</dbReference>
<evidence type="ECO:0000259" key="5">
    <source>
        <dbReference type="SMART" id="SM00065"/>
    </source>
</evidence>
<keyword evidence="1" id="KW-0808">Transferase</keyword>
<accession>A0AAC9PRL5</accession>
<dbReference type="GO" id="GO:0046983">
    <property type="term" value="F:protein dimerization activity"/>
    <property type="evidence" value="ECO:0007669"/>
    <property type="project" value="InterPro"/>
</dbReference>
<feature type="region of interest" description="Disordered" evidence="4">
    <location>
        <begin position="91"/>
        <end position="117"/>
    </location>
</feature>
<sequence>MPATPPTPPTESAETTSPAPAGRAGGPADRALVEAVLAVAAGADLESTLRRILRSALELVDADCGAFTAAEAGRPGDSVYVGVDEPRWHRLTSSDLPAADGTVSRRSGGEDHQGGGAPTAAVLVVPVGVRAEVYGSLGLAGKRGGFTKSDEEVLTGLASAAGIAVADARLVEEERDQRRWSAIEGEITTELIAGACTEDAFDLLARRSLESAEADLALVLLTERDSSMLTVAGAAGAAAGTPAERVDRTALLSADPTSGGATVLDAADLAATPVLGRIAAGLRLGSAVVVPLGGVVEPTGALLVARAAHRAPLPVGRIPAMAAFADQVSLTLQLVERQRTRRQLDLLADRERIARELHDQVIQRLFAIGLALQRTVARNADPLVAERIHEVLDALDETVREIRTSIFDLHAEAGDEAGLRRRLFDAVSELTRDTAVSSVVRMSGAVDALVPAELAGQAEAVLREAVTNVVRHAEARRVTVTVEVTDHLLIDVLDDGVGLPDTVARSGLRNLAERATETGGSLIVGAARPHGTRLSWRAPLRTRSARRHD</sequence>
<dbReference type="SUPFAM" id="SSF55874">
    <property type="entry name" value="ATPase domain of HSP90 chaperone/DNA topoisomerase II/histidine kinase"/>
    <property type="match status" value="1"/>
</dbReference>
<evidence type="ECO:0000256" key="3">
    <source>
        <dbReference type="ARBA" id="ARBA00023012"/>
    </source>
</evidence>
<dbReference type="Gene3D" id="3.30.450.40">
    <property type="match status" value="2"/>
</dbReference>
<dbReference type="Gene3D" id="3.30.565.10">
    <property type="entry name" value="Histidine kinase-like ATPase, C-terminal domain"/>
    <property type="match status" value="1"/>
</dbReference>
<protein>
    <submittedName>
        <fullName evidence="6">Histidine kinase</fullName>
    </submittedName>
</protein>
<dbReference type="Pfam" id="PF07730">
    <property type="entry name" value="HisKA_3"/>
    <property type="match status" value="1"/>
</dbReference>
<evidence type="ECO:0000256" key="2">
    <source>
        <dbReference type="ARBA" id="ARBA00022777"/>
    </source>
</evidence>
<dbReference type="InterPro" id="IPR050482">
    <property type="entry name" value="Sensor_HK_TwoCompSys"/>
</dbReference>
<dbReference type="Pfam" id="PF02518">
    <property type="entry name" value="HATPase_c"/>
    <property type="match status" value="1"/>
</dbReference>